<evidence type="ECO:0000313" key="7">
    <source>
        <dbReference type="EMBL" id="AZQ09404.1"/>
    </source>
</evidence>
<evidence type="ECO:0000256" key="4">
    <source>
        <dbReference type="ARBA" id="ARBA00023125"/>
    </source>
</evidence>
<evidence type="ECO:0000256" key="2">
    <source>
        <dbReference type="ARBA" id="ARBA00022840"/>
    </source>
</evidence>
<evidence type="ECO:0000256" key="5">
    <source>
        <dbReference type="ARBA" id="ARBA00023163"/>
    </source>
</evidence>
<dbReference type="SUPFAM" id="SSF46689">
    <property type="entry name" value="Homeodomain-like"/>
    <property type="match status" value="1"/>
</dbReference>
<name>A0ABM7CZ71_9GAMM</name>
<dbReference type="SMART" id="SM00065">
    <property type="entry name" value="GAF"/>
    <property type="match status" value="1"/>
</dbReference>
<keyword evidence="8" id="KW-1185">Reference proteome</keyword>
<dbReference type="InterPro" id="IPR027417">
    <property type="entry name" value="P-loop_NTPase"/>
</dbReference>
<evidence type="ECO:0000259" key="6">
    <source>
        <dbReference type="PROSITE" id="PS50045"/>
    </source>
</evidence>
<dbReference type="InterPro" id="IPR002078">
    <property type="entry name" value="Sigma_54_int"/>
</dbReference>
<keyword evidence="5" id="KW-0804">Transcription</keyword>
<dbReference type="Gene3D" id="3.40.50.300">
    <property type="entry name" value="P-loop containing nucleotide triphosphate hydrolases"/>
    <property type="match status" value="1"/>
</dbReference>
<keyword evidence="4" id="KW-0238">DNA-binding</keyword>
<dbReference type="PROSITE" id="PS00688">
    <property type="entry name" value="SIGMA54_INTERACT_3"/>
    <property type="match status" value="1"/>
</dbReference>
<dbReference type="PANTHER" id="PTHR32071">
    <property type="entry name" value="TRANSCRIPTIONAL REGULATORY PROTEIN"/>
    <property type="match status" value="1"/>
</dbReference>
<gene>
    <name evidence="7" type="primary">norR</name>
    <name evidence="7" type="ORF">STH12_00252</name>
</gene>
<dbReference type="InterPro" id="IPR009057">
    <property type="entry name" value="Homeodomain-like_sf"/>
</dbReference>
<dbReference type="Proteomes" id="UP000278437">
    <property type="component" value="Chromosome"/>
</dbReference>
<accession>A0ABM7CZ71</accession>
<dbReference type="InterPro" id="IPR003018">
    <property type="entry name" value="GAF"/>
</dbReference>
<dbReference type="CDD" id="cd00009">
    <property type="entry name" value="AAA"/>
    <property type="match status" value="1"/>
</dbReference>
<dbReference type="Pfam" id="PF25601">
    <property type="entry name" value="AAA_lid_14"/>
    <property type="match status" value="1"/>
</dbReference>
<dbReference type="SUPFAM" id="SSF55781">
    <property type="entry name" value="GAF domain-like"/>
    <property type="match status" value="1"/>
</dbReference>
<dbReference type="Pfam" id="PF00158">
    <property type="entry name" value="Sigma54_activat"/>
    <property type="match status" value="1"/>
</dbReference>
<dbReference type="Gene3D" id="1.10.10.60">
    <property type="entry name" value="Homeodomain-like"/>
    <property type="match status" value="1"/>
</dbReference>
<dbReference type="InterPro" id="IPR058031">
    <property type="entry name" value="AAA_lid_NorR"/>
</dbReference>
<dbReference type="NCBIfam" id="NF003451">
    <property type="entry name" value="PRK05022.1"/>
    <property type="match status" value="1"/>
</dbReference>
<dbReference type="SUPFAM" id="SSF52540">
    <property type="entry name" value="P-loop containing nucleoside triphosphate hydrolases"/>
    <property type="match status" value="1"/>
</dbReference>
<dbReference type="Gene3D" id="1.10.8.60">
    <property type="match status" value="1"/>
</dbReference>
<organism evidence="7 8">
    <name type="scientific">Shewanella khirikhana</name>
    <dbReference type="NCBI Taxonomy" id="1965282"/>
    <lineage>
        <taxon>Bacteria</taxon>
        <taxon>Pseudomonadati</taxon>
        <taxon>Pseudomonadota</taxon>
        <taxon>Gammaproteobacteria</taxon>
        <taxon>Alteromonadales</taxon>
        <taxon>Shewanellaceae</taxon>
        <taxon>Shewanella</taxon>
    </lineage>
</organism>
<evidence type="ECO:0000256" key="3">
    <source>
        <dbReference type="ARBA" id="ARBA00023015"/>
    </source>
</evidence>
<dbReference type="InterPro" id="IPR025662">
    <property type="entry name" value="Sigma_54_int_dom_ATP-bd_1"/>
</dbReference>
<dbReference type="InterPro" id="IPR025943">
    <property type="entry name" value="Sigma_54_int_dom_ATP-bd_2"/>
</dbReference>
<keyword evidence="1" id="KW-0547">Nucleotide-binding</keyword>
<dbReference type="InterPro" id="IPR025944">
    <property type="entry name" value="Sigma_54_int_dom_CS"/>
</dbReference>
<dbReference type="InterPro" id="IPR003593">
    <property type="entry name" value="AAA+_ATPase"/>
</dbReference>
<dbReference type="InterPro" id="IPR029016">
    <property type="entry name" value="GAF-like_dom_sf"/>
</dbReference>
<dbReference type="PROSITE" id="PS00675">
    <property type="entry name" value="SIGMA54_INTERACT_1"/>
    <property type="match status" value="1"/>
</dbReference>
<dbReference type="EMBL" id="CP020373">
    <property type="protein sequence ID" value="AZQ09404.1"/>
    <property type="molecule type" value="Genomic_DNA"/>
</dbReference>
<feature type="domain" description="Sigma-54 factor interaction" evidence="6">
    <location>
        <begin position="219"/>
        <end position="448"/>
    </location>
</feature>
<dbReference type="PROSITE" id="PS50045">
    <property type="entry name" value="SIGMA54_INTERACT_4"/>
    <property type="match status" value="1"/>
</dbReference>
<protein>
    <submittedName>
        <fullName evidence="7">Anaerobic nitric oxide reductase transcription regulator NorR</fullName>
    </submittedName>
</protein>
<keyword evidence="3" id="KW-0805">Transcription regulation</keyword>
<dbReference type="Gene3D" id="3.30.450.40">
    <property type="match status" value="1"/>
</dbReference>
<reference evidence="8" key="1">
    <citation type="submission" date="2017-03" db="EMBL/GenBank/DDBJ databases">
        <title>Full genome sequence of a non-lethal Shewanella isolate that potentiates virulence of Vibio parahaemolyticus causing acute hepatopancreatic necrosis disease (AHPND) in shrimp.</title>
        <authorList>
            <person name="Prachumwat A."/>
            <person name="Sritunyalucksana K."/>
        </authorList>
    </citation>
    <scope>NUCLEOTIDE SEQUENCE [LARGE SCALE GENOMIC DNA]</scope>
    <source>
        <strain evidence="8">TH2012</strain>
    </source>
</reference>
<dbReference type="PROSITE" id="PS00676">
    <property type="entry name" value="SIGMA54_INTERACT_2"/>
    <property type="match status" value="1"/>
</dbReference>
<dbReference type="SMART" id="SM00382">
    <property type="entry name" value="AAA"/>
    <property type="match status" value="1"/>
</dbReference>
<dbReference type="Pfam" id="PF01590">
    <property type="entry name" value="GAF"/>
    <property type="match status" value="1"/>
</dbReference>
<evidence type="ECO:0000313" key="8">
    <source>
        <dbReference type="Proteomes" id="UP000278437"/>
    </source>
</evidence>
<sequence>MGAPSALPVKMTIQNDKRMLTDTLFPKGQHTPMSLSQTLLTRIALDITSGLSHRDRFARLVDTVKTNLGCDATALLEFRDRHFVPLATAGLAEDVAGRHFAIDDHPRLEAIARAGDLVRFPADSELPDPYDGLIPNQDDRLHVHACIGLPLFDGEKLIGALTLDAFSPEQFDNLGLMDLRALGALSAASLKNALLLDKLERVSLLGPASRETTDDSQPMVGNAAAMESLRQEILAVAGTDLSVLILGETGTGKELVARSVHQASTRAAKPLVYLNCAALPESVAESELFGHVKGAFTGAISHRSGKFETADKGTLFLDEIGELPLGLQAKLLRVLQYGDVQRIGDDRSLKVDVRIIAATNKDLKQEVLAGRFRADLYHRLSVFPLHVPTLRERVEDIGPLCGHFLEQSRKSLGLSVLRLSPEALSRIKKHDWPGNVRELEHVIKRAATLARAASEQGEVLILPQMLAIGGAPVSPQSLGSKAAEPEFEGKALKEATDGFQARYIQSCLNAHKGNWAATARALGLDPGNLHRLARRLGLK</sequence>
<keyword evidence="2" id="KW-0067">ATP-binding</keyword>
<proteinExistence type="predicted"/>
<dbReference type="PANTHER" id="PTHR32071:SF35">
    <property type="entry name" value="ANAEROBIC NITRIC OXIDE REDUCTASE TRANSCRIPTION REGULATOR NORR"/>
    <property type="match status" value="1"/>
</dbReference>
<evidence type="ECO:0000256" key="1">
    <source>
        <dbReference type="ARBA" id="ARBA00022741"/>
    </source>
</evidence>